<reference evidence="1 2" key="1">
    <citation type="submission" date="2023-01" db="EMBL/GenBank/DDBJ databases">
        <title>Analysis of 21 Apiospora genomes using comparative genomics revels a genus with tremendous synthesis potential of carbohydrate active enzymes and secondary metabolites.</title>
        <authorList>
            <person name="Sorensen T."/>
        </authorList>
    </citation>
    <scope>NUCLEOTIDE SEQUENCE [LARGE SCALE GENOMIC DNA]</scope>
    <source>
        <strain evidence="1 2">CBS 24483</strain>
    </source>
</reference>
<gene>
    <name evidence="1" type="ORF">PG986_013317</name>
</gene>
<evidence type="ECO:0000313" key="1">
    <source>
        <dbReference type="EMBL" id="KAK7940930.1"/>
    </source>
</evidence>
<dbReference type="Proteomes" id="UP001391051">
    <property type="component" value="Unassembled WGS sequence"/>
</dbReference>
<organism evidence="1 2">
    <name type="scientific">Apiospora aurea</name>
    <dbReference type="NCBI Taxonomy" id="335848"/>
    <lineage>
        <taxon>Eukaryota</taxon>
        <taxon>Fungi</taxon>
        <taxon>Dikarya</taxon>
        <taxon>Ascomycota</taxon>
        <taxon>Pezizomycotina</taxon>
        <taxon>Sordariomycetes</taxon>
        <taxon>Xylariomycetidae</taxon>
        <taxon>Amphisphaeriales</taxon>
        <taxon>Apiosporaceae</taxon>
        <taxon>Apiospora</taxon>
    </lineage>
</organism>
<name>A0ABR1PV96_9PEZI</name>
<protein>
    <submittedName>
        <fullName evidence="1">Uncharacterized protein</fullName>
    </submittedName>
</protein>
<accession>A0ABR1PV96</accession>
<sequence length="114" mass="12383">MAAKSLLSSPPRPLLARNATRCGLLCAVCAVTLILIPALTLYGSAYYSTIAAAATRPASSAAKIIPDHRLHHYAVKSRQEYEEKILRSNAMSAPKGEGFWNRTSLLMSSMIYLT</sequence>
<evidence type="ECO:0000313" key="2">
    <source>
        <dbReference type="Proteomes" id="UP001391051"/>
    </source>
</evidence>
<dbReference type="GeneID" id="92082601"/>
<dbReference type="RefSeq" id="XP_066693682.1">
    <property type="nucleotide sequence ID" value="XM_066849539.1"/>
</dbReference>
<proteinExistence type="predicted"/>
<dbReference type="EMBL" id="JAQQWE010000009">
    <property type="protein sequence ID" value="KAK7940930.1"/>
    <property type="molecule type" value="Genomic_DNA"/>
</dbReference>
<comment type="caution">
    <text evidence="1">The sequence shown here is derived from an EMBL/GenBank/DDBJ whole genome shotgun (WGS) entry which is preliminary data.</text>
</comment>
<keyword evidence="2" id="KW-1185">Reference proteome</keyword>